<evidence type="ECO:0000313" key="11">
    <source>
        <dbReference type="EMBL" id="JAG16841.1"/>
    </source>
</evidence>
<organism evidence="11">
    <name type="scientific">Lygus hesperus</name>
    <name type="common">Western plant bug</name>
    <dbReference type="NCBI Taxonomy" id="30085"/>
    <lineage>
        <taxon>Eukaryota</taxon>
        <taxon>Metazoa</taxon>
        <taxon>Ecdysozoa</taxon>
        <taxon>Arthropoda</taxon>
        <taxon>Hexapoda</taxon>
        <taxon>Insecta</taxon>
        <taxon>Pterygota</taxon>
        <taxon>Neoptera</taxon>
        <taxon>Paraneoptera</taxon>
        <taxon>Hemiptera</taxon>
        <taxon>Heteroptera</taxon>
        <taxon>Panheteroptera</taxon>
        <taxon>Cimicomorpha</taxon>
        <taxon>Miridae</taxon>
        <taxon>Mirini</taxon>
        <taxon>Lygus</taxon>
    </lineage>
</organism>
<proteinExistence type="inferred from homology"/>
<comment type="subcellular location">
    <subcellularLocation>
        <location evidence="1 10">Mitochondrion inner membrane</location>
    </subcellularLocation>
</comment>
<reference evidence="12" key="3">
    <citation type="journal article" date="2016" name="Gigascience">
        <title>De novo construction of an expanded transcriptome assembly for the western tarnished plant bug, Lygus hesperus.</title>
        <authorList>
            <person name="Tassone E.E."/>
            <person name="Geib S.M."/>
            <person name="Hall B."/>
            <person name="Fabrick J.A."/>
            <person name="Brent C.S."/>
            <person name="Hull J.J."/>
        </authorList>
    </citation>
    <scope>NUCLEOTIDE SEQUENCE</scope>
</reference>
<evidence type="ECO:0000256" key="5">
    <source>
        <dbReference type="ARBA" id="ARBA00022792"/>
    </source>
</evidence>
<evidence type="ECO:0000256" key="3">
    <source>
        <dbReference type="ARBA" id="ARBA00022617"/>
    </source>
</evidence>
<evidence type="ECO:0000313" key="12">
    <source>
        <dbReference type="EMBL" id="JAQ07660.1"/>
    </source>
</evidence>
<reference evidence="11" key="1">
    <citation type="journal article" date="2014" name="PLoS ONE">
        <title>Transcriptome-Based Identification of ABC Transporters in the Western Tarnished Plant Bug Lygus hesperus.</title>
        <authorList>
            <person name="Hull J.J."/>
            <person name="Chaney K."/>
            <person name="Geib S.M."/>
            <person name="Fabrick J.A."/>
            <person name="Brent C.S."/>
            <person name="Walsh D."/>
            <person name="Lavine L.C."/>
        </authorList>
    </citation>
    <scope>NUCLEOTIDE SEQUENCE</scope>
</reference>
<evidence type="ECO:0000256" key="6">
    <source>
        <dbReference type="ARBA" id="ARBA00023004"/>
    </source>
</evidence>
<evidence type="ECO:0000256" key="1">
    <source>
        <dbReference type="ARBA" id="ARBA00004273"/>
    </source>
</evidence>
<keyword evidence="4 10" id="KW-0479">Metal-binding</keyword>
<dbReference type="PANTHER" id="PTHR12743:SF8">
    <property type="entry name" value="PROTEIN HRI1"/>
    <property type="match status" value="1"/>
</dbReference>
<keyword evidence="9 10" id="KW-0456">Lyase</keyword>
<evidence type="ECO:0000256" key="4">
    <source>
        <dbReference type="ARBA" id="ARBA00022723"/>
    </source>
</evidence>
<comment type="catalytic activity">
    <reaction evidence="10">
        <text>holo-[cytochrome c] = apo-[cytochrome c] + heme b</text>
        <dbReference type="Rhea" id="RHEA:22648"/>
        <dbReference type="Rhea" id="RHEA-COMP:10725"/>
        <dbReference type="Rhea" id="RHEA-COMP:10726"/>
        <dbReference type="ChEBI" id="CHEBI:29950"/>
        <dbReference type="ChEBI" id="CHEBI:60344"/>
        <dbReference type="ChEBI" id="CHEBI:83739"/>
        <dbReference type="EC" id="4.4.1.17"/>
    </reaction>
</comment>
<dbReference type="GO" id="GO:0004408">
    <property type="term" value="F:holocytochrome-c synthase activity"/>
    <property type="evidence" value="ECO:0007669"/>
    <property type="project" value="UniProtKB-EC"/>
</dbReference>
<evidence type="ECO:0000256" key="7">
    <source>
        <dbReference type="ARBA" id="ARBA00023128"/>
    </source>
</evidence>
<gene>
    <name evidence="11" type="primary">cchl_2</name>
    <name evidence="12" type="synonym">cchl_0</name>
    <name evidence="11" type="ORF">CM83_3303</name>
    <name evidence="12" type="ORF">g.9043</name>
</gene>
<comment type="function">
    <text evidence="10">Lyase that catalyzes the covalent linking of the heme group to the cytochrome C apoprotein to produce the mature functional cytochrome.</text>
</comment>
<reference evidence="11" key="2">
    <citation type="submission" date="2014-07" db="EMBL/GenBank/DDBJ databases">
        <authorList>
            <person name="Hull J."/>
        </authorList>
    </citation>
    <scope>NUCLEOTIDE SEQUENCE</scope>
</reference>
<evidence type="ECO:0000256" key="10">
    <source>
        <dbReference type="RuleBase" id="RU363130"/>
    </source>
</evidence>
<dbReference type="EC" id="4.4.1.17" evidence="10"/>
<dbReference type="EMBL" id="GDHC01010969">
    <property type="protein sequence ID" value="JAQ07660.1"/>
    <property type="molecule type" value="Transcribed_RNA"/>
</dbReference>
<keyword evidence="5 10" id="KW-0999">Mitochondrion inner membrane</keyword>
<dbReference type="PANTHER" id="PTHR12743">
    <property type="entry name" value="CYTOCHROME C1 HEME LYASE"/>
    <property type="match status" value="1"/>
</dbReference>
<protein>
    <recommendedName>
        <fullName evidence="10">Holocytochrome c-type synthase</fullName>
        <ecNumber evidence="10">4.4.1.17</ecNumber>
    </recommendedName>
</protein>
<dbReference type="GO" id="GO:0046872">
    <property type="term" value="F:metal ion binding"/>
    <property type="evidence" value="ECO:0007669"/>
    <property type="project" value="UniProtKB-KW"/>
</dbReference>
<keyword evidence="8 10" id="KW-0472">Membrane</keyword>
<dbReference type="Pfam" id="PF01265">
    <property type="entry name" value="Cyto_heme_lyase"/>
    <property type="match status" value="1"/>
</dbReference>
<accession>A0A0A9XB08</accession>
<dbReference type="EMBL" id="GBHO01026763">
    <property type="protein sequence ID" value="JAG16841.1"/>
    <property type="molecule type" value="Transcribed_RNA"/>
</dbReference>
<keyword evidence="3 10" id="KW-0349">Heme</keyword>
<dbReference type="GO" id="GO:0005743">
    <property type="term" value="C:mitochondrial inner membrane"/>
    <property type="evidence" value="ECO:0007669"/>
    <property type="project" value="UniProtKB-SubCell"/>
</dbReference>
<evidence type="ECO:0000256" key="2">
    <source>
        <dbReference type="ARBA" id="ARBA00007255"/>
    </source>
</evidence>
<keyword evidence="6 10" id="KW-0408">Iron</keyword>
<evidence type="ECO:0000256" key="9">
    <source>
        <dbReference type="ARBA" id="ARBA00023239"/>
    </source>
</evidence>
<name>A0A0A9XB08_LYGHE</name>
<comment type="similarity">
    <text evidence="2 10">Belongs to the cytochrome c-type heme lyase family.</text>
</comment>
<dbReference type="AlphaFoldDB" id="A0A0A9XB08"/>
<evidence type="ECO:0000256" key="8">
    <source>
        <dbReference type="ARBA" id="ARBA00023136"/>
    </source>
</evidence>
<keyword evidence="7 10" id="KW-0496">Mitochondrion</keyword>
<sequence length="157" mass="17665">MIDTTQTIGQEVPCPYSNKSAELFSNAKCPVVPTGDDLSTHSIVSPTSLQNIDGIENPHEILGNPVPATKDGNVPGLSWWLNPTPLQLFHALRRKRKEVEEHEAYAVAYIHAVVVENTWNEILKYEKLHEKECEAPTLERFEGKYGDTTIKTHINNF</sequence>
<dbReference type="InterPro" id="IPR000511">
    <property type="entry name" value="Holocyt_c/c1_synthase"/>
</dbReference>